<dbReference type="Proteomes" id="UP001152799">
    <property type="component" value="Chromosome 1"/>
</dbReference>
<evidence type="ECO:0000313" key="2">
    <source>
        <dbReference type="EMBL" id="CAG9760148.1"/>
    </source>
</evidence>
<organism evidence="2 3">
    <name type="scientific">Ceutorhynchus assimilis</name>
    <name type="common">cabbage seed weevil</name>
    <dbReference type="NCBI Taxonomy" id="467358"/>
    <lineage>
        <taxon>Eukaryota</taxon>
        <taxon>Metazoa</taxon>
        <taxon>Ecdysozoa</taxon>
        <taxon>Arthropoda</taxon>
        <taxon>Hexapoda</taxon>
        <taxon>Insecta</taxon>
        <taxon>Pterygota</taxon>
        <taxon>Neoptera</taxon>
        <taxon>Endopterygota</taxon>
        <taxon>Coleoptera</taxon>
        <taxon>Polyphaga</taxon>
        <taxon>Cucujiformia</taxon>
        <taxon>Curculionidae</taxon>
        <taxon>Ceutorhynchinae</taxon>
        <taxon>Ceutorhynchus</taxon>
    </lineage>
</organism>
<proteinExistence type="predicted"/>
<reference evidence="2" key="1">
    <citation type="submission" date="2022-01" db="EMBL/GenBank/DDBJ databases">
        <authorList>
            <person name="King R."/>
        </authorList>
    </citation>
    <scope>NUCLEOTIDE SEQUENCE</scope>
</reference>
<name>A0A9N9M9H7_9CUCU</name>
<feature type="region of interest" description="Disordered" evidence="1">
    <location>
        <begin position="105"/>
        <end position="126"/>
    </location>
</feature>
<evidence type="ECO:0000256" key="1">
    <source>
        <dbReference type="SAM" id="MobiDB-lite"/>
    </source>
</evidence>
<keyword evidence="3" id="KW-1185">Reference proteome</keyword>
<sequence>MSIINKNTLVGFHNKFADDADESIIVHRDSHKNDQIQFYIVDEDDAEIQERIHILTNPEQETFLPIEKISQSSIANNDVEWKKYNPTKLQEPISPATYSTTLKKDETKENLPEYAKSTSTSRRRPTTVVKSLTSSDVSKKYDLLLDKRLMLLQGQLNHMEQENALIIRKRKLEIEVLETE</sequence>
<dbReference type="EMBL" id="OU892277">
    <property type="protein sequence ID" value="CAG9760148.1"/>
    <property type="molecule type" value="Genomic_DNA"/>
</dbReference>
<evidence type="ECO:0000313" key="3">
    <source>
        <dbReference type="Proteomes" id="UP001152799"/>
    </source>
</evidence>
<dbReference type="AlphaFoldDB" id="A0A9N9M9H7"/>
<protein>
    <submittedName>
        <fullName evidence="2">Uncharacterized protein</fullName>
    </submittedName>
</protein>
<accession>A0A9N9M9H7</accession>
<dbReference type="OrthoDB" id="6783928at2759"/>
<gene>
    <name evidence="2" type="ORF">CEUTPL_LOCUS884</name>
</gene>